<dbReference type="RefSeq" id="WP_095312324.1">
    <property type="nucleotide sequence ID" value="NZ_JAMAWL010000013.1"/>
</dbReference>
<dbReference type="Proteomes" id="UP000285456">
    <property type="component" value="Unassembled WGS sequence"/>
</dbReference>
<proteinExistence type="predicted"/>
<reference evidence="2 3" key="1">
    <citation type="journal article" date="2007" name="Int. J. Syst. Evol. Microbiol.">
        <title>Oceanobacillus profundus sp. nov., isolated from a deep-sea sediment core.</title>
        <authorList>
            <person name="Kim Y.G."/>
            <person name="Choi D.H."/>
            <person name="Hyun S."/>
            <person name="Cho B.C."/>
        </authorList>
    </citation>
    <scope>NUCLEOTIDE SEQUENCE [LARGE SCALE GENOMIC DNA]</scope>
    <source>
        <strain evidence="2 3">DSM 18246</strain>
    </source>
</reference>
<evidence type="ECO:0000259" key="1">
    <source>
        <dbReference type="Pfam" id="PF09588"/>
    </source>
</evidence>
<dbReference type="SUPFAM" id="SSF52980">
    <property type="entry name" value="Restriction endonuclease-like"/>
    <property type="match status" value="1"/>
</dbReference>
<dbReference type="InterPro" id="IPR011604">
    <property type="entry name" value="PDDEXK-like_dom_sf"/>
</dbReference>
<keyword evidence="3" id="KW-1185">Reference proteome</keyword>
<dbReference type="OrthoDB" id="46225at2"/>
<protein>
    <recommendedName>
        <fullName evidence="1">YqaJ viral recombinase domain-containing protein</fullName>
    </recommendedName>
</protein>
<accession>A0A417YI25</accession>
<evidence type="ECO:0000313" key="2">
    <source>
        <dbReference type="EMBL" id="RHW32535.1"/>
    </source>
</evidence>
<name>A0A417YI25_9BACI</name>
<organism evidence="2 3">
    <name type="scientific">Oceanobacillus profundus</name>
    <dbReference type="NCBI Taxonomy" id="372463"/>
    <lineage>
        <taxon>Bacteria</taxon>
        <taxon>Bacillati</taxon>
        <taxon>Bacillota</taxon>
        <taxon>Bacilli</taxon>
        <taxon>Bacillales</taxon>
        <taxon>Bacillaceae</taxon>
        <taxon>Oceanobacillus</taxon>
    </lineage>
</organism>
<dbReference type="Pfam" id="PF09588">
    <property type="entry name" value="YqaJ"/>
    <property type="match status" value="1"/>
</dbReference>
<evidence type="ECO:0000313" key="3">
    <source>
        <dbReference type="Proteomes" id="UP000285456"/>
    </source>
</evidence>
<gene>
    <name evidence="2" type="ORF">D1B32_09395</name>
</gene>
<dbReference type="EMBL" id="QWEH01000005">
    <property type="protein sequence ID" value="RHW32535.1"/>
    <property type="molecule type" value="Genomic_DNA"/>
</dbReference>
<feature type="domain" description="YqaJ viral recombinase" evidence="1">
    <location>
        <begin position="18"/>
        <end position="144"/>
    </location>
</feature>
<dbReference type="InterPro" id="IPR011335">
    <property type="entry name" value="Restrct_endonuc-II-like"/>
</dbReference>
<comment type="caution">
    <text evidence="2">The sequence shown here is derived from an EMBL/GenBank/DDBJ whole genome shotgun (WGS) entry which is preliminary data.</text>
</comment>
<dbReference type="Gene3D" id="3.90.320.10">
    <property type="match status" value="1"/>
</dbReference>
<sequence length="186" mass="21935">MDYKILVWKHNLSEDEVFKWRNKGIGGSDINALFGTDKSIQTLHKEKSGEKIRKSNGIFRFHMRVKDFIAEEFKIKTGMEVRRKNAILQHKEYPFLIANVDRLIVDYDAGLLCKATSNKDFISNKKLLEPLKLRCQHYMAVTGANRWWVGLLVGGVHFHYFYVDRNEETIKQIINKSEVFWNRIEK</sequence>
<dbReference type="InterPro" id="IPR019080">
    <property type="entry name" value="YqaJ_viral_recombinase"/>
</dbReference>
<dbReference type="AlphaFoldDB" id="A0A417YI25"/>